<comment type="caution">
    <text evidence="2">The sequence shown here is derived from an EMBL/GenBank/DDBJ whole genome shotgun (WGS) entry which is preliminary data.</text>
</comment>
<name>A0ABR4EZZ1_9PEZI</name>
<feature type="region of interest" description="Disordered" evidence="1">
    <location>
        <begin position="36"/>
        <end position="57"/>
    </location>
</feature>
<reference evidence="2 3" key="1">
    <citation type="submission" date="2024-03" db="EMBL/GenBank/DDBJ databases">
        <title>A high-quality draft genome sequence of Diaporthe vaccinii, a causative agent of upright dieback and viscid rot disease in cranberry plants.</title>
        <authorList>
            <person name="Sarrasin M."/>
            <person name="Lang B.F."/>
            <person name="Burger G."/>
        </authorList>
    </citation>
    <scope>NUCLEOTIDE SEQUENCE [LARGE SCALE GENOMIC DNA]</scope>
    <source>
        <strain evidence="2 3">IS7</strain>
    </source>
</reference>
<protein>
    <submittedName>
        <fullName evidence="2">Uncharacterized protein</fullName>
    </submittedName>
</protein>
<feature type="region of interest" description="Disordered" evidence="1">
    <location>
        <begin position="1"/>
        <end position="22"/>
    </location>
</feature>
<organism evidence="2 3">
    <name type="scientific">Diaporthe vaccinii</name>
    <dbReference type="NCBI Taxonomy" id="105482"/>
    <lineage>
        <taxon>Eukaryota</taxon>
        <taxon>Fungi</taxon>
        <taxon>Dikarya</taxon>
        <taxon>Ascomycota</taxon>
        <taxon>Pezizomycotina</taxon>
        <taxon>Sordariomycetes</taxon>
        <taxon>Sordariomycetidae</taxon>
        <taxon>Diaporthales</taxon>
        <taxon>Diaporthaceae</taxon>
        <taxon>Diaporthe</taxon>
        <taxon>Diaporthe eres species complex</taxon>
    </lineage>
</organism>
<gene>
    <name evidence="2" type="ORF">FJTKL_04747</name>
</gene>
<dbReference type="EMBL" id="JBAWTH010000018">
    <property type="protein sequence ID" value="KAL2288017.1"/>
    <property type="molecule type" value="Genomic_DNA"/>
</dbReference>
<keyword evidence="3" id="KW-1185">Reference proteome</keyword>
<evidence type="ECO:0000313" key="3">
    <source>
        <dbReference type="Proteomes" id="UP001600888"/>
    </source>
</evidence>
<evidence type="ECO:0000256" key="1">
    <source>
        <dbReference type="SAM" id="MobiDB-lite"/>
    </source>
</evidence>
<sequence>MQRKRQRGLGKEHPVPQGRSSYKYVAPKRLLLPTVHSNLHPRRKGRGPEVTRTRNPVGNYLRRKLPTRRFRPSTKSFGRLELAAALLLRCRTKTGGCPESFLCRSLPPRGRWGIISYSPRLSRTD</sequence>
<dbReference type="Proteomes" id="UP001600888">
    <property type="component" value="Unassembled WGS sequence"/>
</dbReference>
<proteinExistence type="predicted"/>
<evidence type="ECO:0000313" key="2">
    <source>
        <dbReference type="EMBL" id="KAL2288017.1"/>
    </source>
</evidence>
<accession>A0ABR4EZZ1</accession>